<dbReference type="EMBL" id="KZ993171">
    <property type="protein sequence ID" value="RKP05323.1"/>
    <property type="molecule type" value="Genomic_DNA"/>
</dbReference>
<dbReference type="OrthoDB" id="10420739at2759"/>
<organism evidence="1 2">
    <name type="scientific">Thamnocephalis sphaerospora</name>
    <dbReference type="NCBI Taxonomy" id="78915"/>
    <lineage>
        <taxon>Eukaryota</taxon>
        <taxon>Fungi</taxon>
        <taxon>Fungi incertae sedis</taxon>
        <taxon>Zoopagomycota</taxon>
        <taxon>Zoopagomycotina</taxon>
        <taxon>Zoopagomycetes</taxon>
        <taxon>Zoopagales</taxon>
        <taxon>Sigmoideomycetaceae</taxon>
        <taxon>Thamnocephalis</taxon>
    </lineage>
</organism>
<evidence type="ECO:0000313" key="1">
    <source>
        <dbReference type="EMBL" id="RKP05323.1"/>
    </source>
</evidence>
<keyword evidence="2" id="KW-1185">Reference proteome</keyword>
<evidence type="ECO:0008006" key="3">
    <source>
        <dbReference type="Google" id="ProtNLM"/>
    </source>
</evidence>
<evidence type="ECO:0000313" key="2">
    <source>
        <dbReference type="Proteomes" id="UP000271241"/>
    </source>
</evidence>
<dbReference type="AlphaFoldDB" id="A0A4P9XHY5"/>
<proteinExistence type="predicted"/>
<accession>A0A4P9XHY5</accession>
<dbReference type="Proteomes" id="UP000271241">
    <property type="component" value="Unassembled WGS sequence"/>
</dbReference>
<name>A0A4P9XHY5_9FUNG</name>
<sequence length="485" mass="55665">MNRVPAEIVYRIVYVSEDEAALVALAATSRWLYACVAAQRKLWRLCFERDFPKQDENERRWLQLYARTHLADLLFAKKRQTVLLPTEELLDWFRVYCNRRATEYRWRHGLYTTQQPEQAASTHAGGIRLQSIILSQRMIQDIRVVSQRILAPQQRPIWVTEQPCWDGVDADGMFAAEGQCSDEYLVIAVEPPGMLMLGGSTNSTLYVWHLNAFHLPPRLIMNKHTGFIRLYKNWLVVRKYFMSGTPGITFVFDLAKHTTRPGIIEGGASRIIIQKATENSIRLLCRNEVRQEESHARVSWRLWDVMPGREPPTRCLTVCETQFYADDSHLQTRRIDDSRFVMYNIAFWHHSVENRPPTIVLMEITESNAGVAIKEKWSLVQELNNVEPIVSRDLLLVTVPLKGHRLLNLSDGSLVRDISIATLDCWSKSGLYPLRSRWTNVTEAARDHLKGDPTLTSDGLKTWSASSNARMVTANDAPAIADYSI</sequence>
<gene>
    <name evidence="1" type="ORF">THASP1DRAFT_32836</name>
</gene>
<protein>
    <recommendedName>
        <fullName evidence="3">F-box domain-containing protein</fullName>
    </recommendedName>
</protein>
<reference evidence="2" key="1">
    <citation type="journal article" date="2018" name="Nat. Microbiol.">
        <title>Leveraging single-cell genomics to expand the fungal tree of life.</title>
        <authorList>
            <person name="Ahrendt S.R."/>
            <person name="Quandt C.A."/>
            <person name="Ciobanu D."/>
            <person name="Clum A."/>
            <person name="Salamov A."/>
            <person name="Andreopoulos B."/>
            <person name="Cheng J.F."/>
            <person name="Woyke T."/>
            <person name="Pelin A."/>
            <person name="Henrissat B."/>
            <person name="Reynolds N.K."/>
            <person name="Benny G.L."/>
            <person name="Smith M.E."/>
            <person name="James T.Y."/>
            <person name="Grigoriev I.V."/>
        </authorList>
    </citation>
    <scope>NUCLEOTIDE SEQUENCE [LARGE SCALE GENOMIC DNA]</scope>
    <source>
        <strain evidence="2">RSA 1356</strain>
    </source>
</reference>